<sequence length="522" mass="61835">MVQISRFLLQGLIVIQTAIITFFLTSDEINNVEIKIIYKNNSDMISEHIKANDVPQPEFKTELKKELKTKTLKYWQICINKWNVMGNLRSMDRIFERLGYEFVNASQGDDWDFLWSVEFPFQKNVAKEFDPIFMELKPHQRINHFPGAFSITNKVYMTTHNEKLSFVLPSFWLESMWDKFKAYVEKNPTKQMITKNMSNRGVRMIDPKDVKNNSEIKFVQEFMSKPLLIDERMFDIGVYVVITSIDPLRVYRYNNDVLMRFCPEPFYPFDPKNRMKFVIDDTHLDFLDAPSIRKYCDKYEFSAKLAFEAILEEKGFSVEDFWKSIEDAIVTLLLSSEKIFLREIKKYGSKRNYFELVRYDFILDENLKLYLMEVNQSPSMTPMNEKYESYTLMYQQIVYNTVKLVGIGSNMDLMSRYNKQSSDMISNYKNIAVDAKQCVKNDCKNKCEAKGCETCLPCVAQEDLQQMHQSFQEHNNRGGFTRIFPNTENLPTTDQFQLSERNKILKKWFISKCKENKNWCTK</sequence>
<dbReference type="InterPro" id="IPR053317">
    <property type="entry name" value="Tubulin_polyglutamylase"/>
</dbReference>
<keyword evidence="1" id="KW-0812">Transmembrane</keyword>
<organism evidence="2 3">
    <name type="scientific">Clunio marinus</name>
    <dbReference type="NCBI Taxonomy" id="568069"/>
    <lineage>
        <taxon>Eukaryota</taxon>
        <taxon>Metazoa</taxon>
        <taxon>Ecdysozoa</taxon>
        <taxon>Arthropoda</taxon>
        <taxon>Hexapoda</taxon>
        <taxon>Insecta</taxon>
        <taxon>Pterygota</taxon>
        <taxon>Neoptera</taxon>
        <taxon>Endopterygota</taxon>
        <taxon>Diptera</taxon>
        <taxon>Nematocera</taxon>
        <taxon>Chironomoidea</taxon>
        <taxon>Chironomidae</taxon>
        <taxon>Clunio</taxon>
    </lineage>
</organism>
<reference evidence="2 3" key="1">
    <citation type="submission" date="2015-04" db="EMBL/GenBank/DDBJ databases">
        <authorList>
            <person name="Syromyatnikov M.Y."/>
            <person name="Popov V.N."/>
        </authorList>
    </citation>
    <scope>NUCLEOTIDE SEQUENCE [LARGE SCALE GENOMIC DNA]</scope>
</reference>
<dbReference type="PROSITE" id="PS51221">
    <property type="entry name" value="TTL"/>
    <property type="match status" value="1"/>
</dbReference>
<dbReference type="Proteomes" id="UP000183832">
    <property type="component" value="Unassembled WGS sequence"/>
</dbReference>
<keyword evidence="1" id="KW-1133">Transmembrane helix</keyword>
<evidence type="ECO:0000313" key="2">
    <source>
        <dbReference type="EMBL" id="CRL07682.1"/>
    </source>
</evidence>
<dbReference type="OrthoDB" id="7788247at2759"/>
<dbReference type="Gene3D" id="3.30.470.20">
    <property type="entry name" value="ATP-grasp fold, B domain"/>
    <property type="match status" value="1"/>
</dbReference>
<dbReference type="AlphaFoldDB" id="A0A1J1J6S4"/>
<keyword evidence="3" id="KW-1185">Reference proteome</keyword>
<dbReference type="PANTHER" id="PTHR47113:SF1">
    <property type="entry name" value="LD09343P"/>
    <property type="match status" value="1"/>
</dbReference>
<dbReference type="InterPro" id="IPR004344">
    <property type="entry name" value="TTL/TTLL_fam"/>
</dbReference>
<dbReference type="SUPFAM" id="SSF56059">
    <property type="entry name" value="Glutathione synthetase ATP-binding domain-like"/>
    <property type="match status" value="1"/>
</dbReference>
<dbReference type="PANTHER" id="PTHR47113">
    <property type="entry name" value="LD09343P"/>
    <property type="match status" value="1"/>
</dbReference>
<keyword evidence="1" id="KW-0472">Membrane</keyword>
<dbReference type="EMBL" id="CVRI01000073">
    <property type="protein sequence ID" value="CRL07682.1"/>
    <property type="molecule type" value="Genomic_DNA"/>
</dbReference>
<proteinExistence type="predicted"/>
<evidence type="ECO:0000256" key="1">
    <source>
        <dbReference type="SAM" id="Phobius"/>
    </source>
</evidence>
<name>A0A1J1J6S4_9DIPT</name>
<dbReference type="Pfam" id="PF03133">
    <property type="entry name" value="TTL"/>
    <property type="match status" value="1"/>
</dbReference>
<protein>
    <submittedName>
        <fullName evidence="2">CLUMA_CG020639, isoform A</fullName>
    </submittedName>
</protein>
<gene>
    <name evidence="2" type="ORF">CLUMA_CG020639</name>
</gene>
<feature type="transmembrane region" description="Helical" evidence="1">
    <location>
        <begin position="7"/>
        <end position="25"/>
    </location>
</feature>
<accession>A0A1J1J6S4</accession>
<evidence type="ECO:0000313" key="3">
    <source>
        <dbReference type="Proteomes" id="UP000183832"/>
    </source>
</evidence>